<accession>A0A821JIM5</accession>
<sequence length="86" mass="10438">TVNYLLAQRQQIDTLVNEKQSLVKQNEILLKDIRLEQDKHNHTQQLYNDLILNEKQYHQKLLKLEKQSYEKNLHSHEEMDSLKKQL</sequence>
<feature type="non-terminal residue" evidence="1">
    <location>
        <position position="1"/>
    </location>
</feature>
<organism evidence="1 2">
    <name type="scientific">Rotaria socialis</name>
    <dbReference type="NCBI Taxonomy" id="392032"/>
    <lineage>
        <taxon>Eukaryota</taxon>
        <taxon>Metazoa</taxon>
        <taxon>Spiralia</taxon>
        <taxon>Gnathifera</taxon>
        <taxon>Rotifera</taxon>
        <taxon>Eurotatoria</taxon>
        <taxon>Bdelloidea</taxon>
        <taxon>Philodinida</taxon>
        <taxon>Philodinidae</taxon>
        <taxon>Rotaria</taxon>
    </lineage>
</organism>
<reference evidence="1" key="1">
    <citation type="submission" date="2021-02" db="EMBL/GenBank/DDBJ databases">
        <authorList>
            <person name="Nowell W R."/>
        </authorList>
    </citation>
    <scope>NUCLEOTIDE SEQUENCE</scope>
</reference>
<dbReference type="AlphaFoldDB" id="A0A821JIM5"/>
<feature type="non-terminal residue" evidence="1">
    <location>
        <position position="86"/>
    </location>
</feature>
<dbReference type="EMBL" id="CAJOBQ010014078">
    <property type="protein sequence ID" value="CAF4719490.1"/>
    <property type="molecule type" value="Genomic_DNA"/>
</dbReference>
<name>A0A821JIM5_9BILA</name>
<evidence type="ECO:0000313" key="1">
    <source>
        <dbReference type="EMBL" id="CAF4719490.1"/>
    </source>
</evidence>
<proteinExistence type="predicted"/>
<gene>
    <name evidence="1" type="ORF">TSG867_LOCUS34014</name>
</gene>
<evidence type="ECO:0000313" key="2">
    <source>
        <dbReference type="Proteomes" id="UP000663862"/>
    </source>
</evidence>
<dbReference type="Proteomes" id="UP000663862">
    <property type="component" value="Unassembled WGS sequence"/>
</dbReference>
<protein>
    <submittedName>
        <fullName evidence="1">Uncharacterized protein</fullName>
    </submittedName>
</protein>
<comment type="caution">
    <text evidence="1">The sequence shown here is derived from an EMBL/GenBank/DDBJ whole genome shotgun (WGS) entry which is preliminary data.</text>
</comment>